<sequence>MPSYTTLAVLALAASTASPAFAAPVQETQEQARSELEARLNLGSIFKTVGGNLALGALPGVLQHFLGGGNKSSRDEELFLRDLAELDERAGLGSVFKAFENNDSLLKTLGKGLLGGGLFGVGTTVGNKINQRSPEPEPLSLPGLSGLAKTLAGGGASFLGTQLFSSLFNHNSNQHQRDVA</sequence>
<feature type="signal peptide" evidence="1">
    <location>
        <begin position="1"/>
        <end position="22"/>
    </location>
</feature>
<dbReference type="AlphaFoldDB" id="A0AAD4M6K9"/>
<dbReference type="Proteomes" id="UP001203297">
    <property type="component" value="Unassembled WGS sequence"/>
</dbReference>
<reference evidence="2" key="1">
    <citation type="journal article" date="2022" name="New Phytol.">
        <title>Evolutionary transition to the ectomycorrhizal habit in the genomes of a hyperdiverse lineage of mushroom-forming fungi.</title>
        <authorList>
            <person name="Looney B."/>
            <person name="Miyauchi S."/>
            <person name="Morin E."/>
            <person name="Drula E."/>
            <person name="Courty P.E."/>
            <person name="Kohler A."/>
            <person name="Kuo A."/>
            <person name="LaButti K."/>
            <person name="Pangilinan J."/>
            <person name="Lipzen A."/>
            <person name="Riley R."/>
            <person name="Andreopoulos W."/>
            <person name="He G."/>
            <person name="Johnson J."/>
            <person name="Nolan M."/>
            <person name="Tritt A."/>
            <person name="Barry K.W."/>
            <person name="Grigoriev I.V."/>
            <person name="Nagy L.G."/>
            <person name="Hibbett D."/>
            <person name="Henrissat B."/>
            <person name="Matheny P.B."/>
            <person name="Labbe J."/>
            <person name="Martin F.M."/>
        </authorList>
    </citation>
    <scope>NUCLEOTIDE SEQUENCE</scope>
    <source>
        <strain evidence="2">BPL690</strain>
    </source>
</reference>
<evidence type="ECO:0000313" key="2">
    <source>
        <dbReference type="EMBL" id="KAI0303353.1"/>
    </source>
</evidence>
<feature type="chain" id="PRO_5042274495" description="DUF2780 domain-containing protein" evidence="1">
    <location>
        <begin position="23"/>
        <end position="180"/>
    </location>
</feature>
<gene>
    <name evidence="2" type="ORF">B0F90DRAFT_1363622</name>
</gene>
<accession>A0AAD4M6K9</accession>
<organism evidence="2 3">
    <name type="scientific">Multifurca ochricompacta</name>
    <dbReference type="NCBI Taxonomy" id="376703"/>
    <lineage>
        <taxon>Eukaryota</taxon>
        <taxon>Fungi</taxon>
        <taxon>Dikarya</taxon>
        <taxon>Basidiomycota</taxon>
        <taxon>Agaricomycotina</taxon>
        <taxon>Agaricomycetes</taxon>
        <taxon>Russulales</taxon>
        <taxon>Russulaceae</taxon>
        <taxon>Multifurca</taxon>
    </lineage>
</organism>
<evidence type="ECO:0000256" key="1">
    <source>
        <dbReference type="SAM" id="SignalP"/>
    </source>
</evidence>
<proteinExistence type="predicted"/>
<protein>
    <recommendedName>
        <fullName evidence="4">DUF2780 domain-containing protein</fullName>
    </recommendedName>
</protein>
<evidence type="ECO:0000313" key="3">
    <source>
        <dbReference type="Proteomes" id="UP001203297"/>
    </source>
</evidence>
<comment type="caution">
    <text evidence="2">The sequence shown here is derived from an EMBL/GenBank/DDBJ whole genome shotgun (WGS) entry which is preliminary data.</text>
</comment>
<keyword evidence="3" id="KW-1185">Reference proteome</keyword>
<evidence type="ECO:0008006" key="4">
    <source>
        <dbReference type="Google" id="ProtNLM"/>
    </source>
</evidence>
<keyword evidence="1" id="KW-0732">Signal</keyword>
<name>A0AAD4M6K9_9AGAM</name>
<dbReference type="EMBL" id="WTXG01000009">
    <property type="protein sequence ID" value="KAI0303353.1"/>
    <property type="molecule type" value="Genomic_DNA"/>
</dbReference>